<gene>
    <name evidence="2" type="ORF">CPB84DRAFT_1753126</name>
</gene>
<name>A0A9P5N851_GYMJU</name>
<organism evidence="2 3">
    <name type="scientific">Gymnopilus junonius</name>
    <name type="common">Spectacular rustgill mushroom</name>
    <name type="synonym">Gymnopilus spectabilis subsp. junonius</name>
    <dbReference type="NCBI Taxonomy" id="109634"/>
    <lineage>
        <taxon>Eukaryota</taxon>
        <taxon>Fungi</taxon>
        <taxon>Dikarya</taxon>
        <taxon>Basidiomycota</taxon>
        <taxon>Agaricomycotina</taxon>
        <taxon>Agaricomycetes</taxon>
        <taxon>Agaricomycetidae</taxon>
        <taxon>Agaricales</taxon>
        <taxon>Agaricineae</taxon>
        <taxon>Hymenogastraceae</taxon>
        <taxon>Gymnopilus</taxon>
    </lineage>
</organism>
<dbReference type="Proteomes" id="UP000724874">
    <property type="component" value="Unassembled WGS sequence"/>
</dbReference>
<proteinExistence type="predicted"/>
<evidence type="ECO:0000256" key="1">
    <source>
        <dbReference type="SAM" id="MobiDB-lite"/>
    </source>
</evidence>
<sequence length="196" mass="22213">MLLGHPDPNFLVPMSVRRSAEALQAMEEKIKFELKIVDSYRDRLKKRLTFVQKLVCKRQKQGLLGARMRWRGLLGYTLDDSRQYNGDDDKAMTVEVTMTGEIKMLRRRGRRGKREIEQKEDGDGGNNGNENDYGSGNGGGGGRMAMKVKQPGLMEARASKGADMYGLKQREVRDKGLHLNRDDEGLMTSNTRESMN</sequence>
<keyword evidence="3" id="KW-1185">Reference proteome</keyword>
<protein>
    <submittedName>
        <fullName evidence="2">Uncharacterized protein</fullName>
    </submittedName>
</protein>
<evidence type="ECO:0000313" key="3">
    <source>
        <dbReference type="Proteomes" id="UP000724874"/>
    </source>
</evidence>
<dbReference type="EMBL" id="JADNYJ010000226">
    <property type="protein sequence ID" value="KAF8873908.1"/>
    <property type="molecule type" value="Genomic_DNA"/>
</dbReference>
<feature type="compositionally biased region" description="Polar residues" evidence="1">
    <location>
        <begin position="187"/>
        <end position="196"/>
    </location>
</feature>
<evidence type="ECO:0000313" key="2">
    <source>
        <dbReference type="EMBL" id="KAF8873908.1"/>
    </source>
</evidence>
<reference evidence="2" key="1">
    <citation type="submission" date="2020-11" db="EMBL/GenBank/DDBJ databases">
        <authorList>
            <consortium name="DOE Joint Genome Institute"/>
            <person name="Ahrendt S."/>
            <person name="Riley R."/>
            <person name="Andreopoulos W."/>
            <person name="LaButti K."/>
            <person name="Pangilinan J."/>
            <person name="Ruiz-duenas F.J."/>
            <person name="Barrasa J.M."/>
            <person name="Sanchez-Garcia M."/>
            <person name="Camarero S."/>
            <person name="Miyauchi S."/>
            <person name="Serrano A."/>
            <person name="Linde D."/>
            <person name="Babiker R."/>
            <person name="Drula E."/>
            <person name="Ayuso-Fernandez I."/>
            <person name="Pacheco R."/>
            <person name="Padilla G."/>
            <person name="Ferreira P."/>
            <person name="Barriuso J."/>
            <person name="Kellner H."/>
            <person name="Castanera R."/>
            <person name="Alfaro M."/>
            <person name="Ramirez L."/>
            <person name="Pisabarro A.G."/>
            <person name="Kuo A."/>
            <person name="Tritt A."/>
            <person name="Lipzen A."/>
            <person name="He G."/>
            <person name="Yan M."/>
            <person name="Ng V."/>
            <person name="Cullen D."/>
            <person name="Martin F."/>
            <person name="Rosso M.-N."/>
            <person name="Henrissat B."/>
            <person name="Hibbett D."/>
            <person name="Martinez A.T."/>
            <person name="Grigoriev I.V."/>
        </authorList>
    </citation>
    <scope>NUCLEOTIDE SEQUENCE</scope>
    <source>
        <strain evidence="2">AH 44721</strain>
    </source>
</reference>
<feature type="region of interest" description="Disordered" evidence="1">
    <location>
        <begin position="106"/>
        <end position="146"/>
    </location>
</feature>
<feature type="compositionally biased region" description="Basic and acidic residues" evidence="1">
    <location>
        <begin position="168"/>
        <end position="184"/>
    </location>
</feature>
<feature type="region of interest" description="Disordered" evidence="1">
    <location>
        <begin position="159"/>
        <end position="196"/>
    </location>
</feature>
<dbReference type="AlphaFoldDB" id="A0A9P5N851"/>
<comment type="caution">
    <text evidence="2">The sequence shown here is derived from an EMBL/GenBank/DDBJ whole genome shotgun (WGS) entry which is preliminary data.</text>
</comment>
<accession>A0A9P5N851</accession>